<gene>
    <name evidence="6" type="ORF">PRG01_0520000</name>
</gene>
<dbReference type="VEuPathDB" id="PlasmoDB:PRG01_0520000"/>
<proteinExistence type="inferred from homology"/>
<reference evidence="6 7" key="1">
    <citation type="submission" date="2016-09" db="EMBL/GenBank/DDBJ databases">
        <authorList>
            <consortium name="Pathogen Informatics"/>
        </authorList>
    </citation>
    <scope>NUCLEOTIDE SEQUENCE [LARGE SCALE GENOMIC DNA]</scope>
</reference>
<organism evidence="6 7">
    <name type="scientific">Plasmodium reichenowi</name>
    <dbReference type="NCBI Taxonomy" id="5854"/>
    <lineage>
        <taxon>Eukaryota</taxon>
        <taxon>Sar</taxon>
        <taxon>Alveolata</taxon>
        <taxon>Apicomplexa</taxon>
        <taxon>Aconoidasida</taxon>
        <taxon>Haemosporida</taxon>
        <taxon>Plasmodiidae</taxon>
        <taxon>Plasmodium</taxon>
        <taxon>Plasmodium (Laverania)</taxon>
    </lineage>
</organism>
<feature type="domain" description="Cell division control protein 73 C-terminal" evidence="5">
    <location>
        <begin position="808"/>
        <end position="965"/>
    </location>
</feature>
<accession>A0A2P9D724</accession>
<evidence type="ECO:0000313" key="6">
    <source>
        <dbReference type="EMBL" id="SOV76851.1"/>
    </source>
</evidence>
<dbReference type="OrthoDB" id="2186602at2759"/>
<dbReference type="GO" id="GO:0032968">
    <property type="term" value="P:positive regulation of transcription elongation by RNA polymerase II"/>
    <property type="evidence" value="ECO:0007669"/>
    <property type="project" value="TreeGrafter"/>
</dbReference>
<comment type="subcellular location">
    <subcellularLocation>
        <location evidence="1">Nucleus</location>
    </subcellularLocation>
</comment>
<comment type="similarity">
    <text evidence="2">Belongs to the CDC73 family.</text>
</comment>
<dbReference type="InterPro" id="IPR031336">
    <property type="entry name" value="CDC73_C"/>
</dbReference>
<protein>
    <recommendedName>
        <fullName evidence="5">Cell division control protein 73 C-terminal domain-containing protein</fullName>
    </recommendedName>
</protein>
<dbReference type="InterPro" id="IPR007852">
    <property type="entry name" value="Cdc73/Parafibromin"/>
</dbReference>
<evidence type="ECO:0000313" key="7">
    <source>
        <dbReference type="Proteomes" id="UP000240500"/>
    </source>
</evidence>
<keyword evidence="4" id="KW-0539">Nucleus</keyword>
<sequence length="983" mass="118947">MENKIMLNINMLMKKFLTEEKEYIKFMNKEKNDIIVFEKENFYIYTNVLCGIESRKNEKYNVGDIYLFLCLAKSNYTFSYINSIGYKYISILERNKIIKTIEENQEDTDEIKINCYIYDQEKNINLNKYINTHNDYLINIDLFDKLDDVEMESDILFTQKNYNNDIYDKFNQDKQNNDEYISNINDKIIEKKNINEDTHNYTDENLISFDYTKKLFDINKINESFIIHLKNDDIFCTSLYNKYKMRKSSKKKINKLKKRKYNFIQDDVCSTIYDEMVYFNNNEINTIIEGNNNVNSNFDFIKVEHNMERIMNKTNYDLYNDNNEKNNMDDHTYNNDLYYYNDNNVSDEKEKKIKTYNLVKHYYENNVFKNIFFQNMNLYSLIKNIYLTNISNEEYIDKSTHFIIQNFYNNFISYIENYDKYVLMSNEQRHEQIKNIKNNNTNGQEKDIINDEYYFNNEYVDKNKLEVLLSSFNENYVDINEIYKDNIYPSFENYKDMYINNNNNNNNSSSNNNMDVIPLLIRRKRKYHNLSFDDKYSLQYLKNFNDHDKLIFFNNMISKYIYAISDKHFYERNKKTINFVHNFLYQYNVSLNDIKEYYNIILPQKKCLALQKMSYINEGHKSDNQFDDNNDDDNMFEICKDENVDLNNDNYVDDVINRNIKRYNEKKIAKNKYLQINSCDLNNSSIFHALQLDNNIKDNNFELIKSVSVKEVNVKDVHDNLGNNSADFSRIHNYFKEELLNKNNIKNVFINGIKKNIIVDDQSKMDDKKKIKKKNYKWIDEIHLVYKKRPIIIIEKNQIITNNDNKSIIDNTRKPIINKNNVKSFLLHNKLLTTNNDDNIIQNDKNKQNVFHSTSLIYKMFNKSIKFLFVEINHIKKFTQNDWKCVIAVILNSKESIKYIFKYYPYQITTTLFYPFKNFLFIYNDDTIPHELLSQSNMEIIKLNRDHRNDDHLAVQKFWKKIEHFILQKRDSNFYIPKKKKLV</sequence>
<dbReference type="Gene3D" id="3.40.50.11990">
    <property type="entry name" value="RNA polymerase II accessory factor, Cdc73 C-terminal domain"/>
    <property type="match status" value="1"/>
</dbReference>
<dbReference type="GO" id="GO:0000993">
    <property type="term" value="F:RNA polymerase II complex binding"/>
    <property type="evidence" value="ECO:0007669"/>
    <property type="project" value="TreeGrafter"/>
</dbReference>
<dbReference type="VEuPathDB" id="PlasmoDB:PRCDC_0519800"/>
<evidence type="ECO:0000256" key="3">
    <source>
        <dbReference type="ARBA" id="ARBA00023163"/>
    </source>
</evidence>
<keyword evidence="3" id="KW-0804">Transcription</keyword>
<evidence type="ECO:0000259" key="5">
    <source>
        <dbReference type="Pfam" id="PF05179"/>
    </source>
</evidence>
<evidence type="ECO:0000256" key="2">
    <source>
        <dbReference type="ARBA" id="ARBA00010427"/>
    </source>
</evidence>
<dbReference type="GO" id="GO:0006368">
    <property type="term" value="P:transcription elongation by RNA polymerase II"/>
    <property type="evidence" value="ECO:0007669"/>
    <property type="project" value="InterPro"/>
</dbReference>
<dbReference type="PANTHER" id="PTHR12466:SF8">
    <property type="entry name" value="PARAFIBROMIN"/>
    <property type="match status" value="1"/>
</dbReference>
<dbReference type="EMBL" id="LT969568">
    <property type="protein sequence ID" value="SOV76851.1"/>
    <property type="molecule type" value="Genomic_DNA"/>
</dbReference>
<dbReference type="GO" id="GO:0016593">
    <property type="term" value="C:Cdc73/Paf1 complex"/>
    <property type="evidence" value="ECO:0007669"/>
    <property type="project" value="InterPro"/>
</dbReference>
<dbReference type="InterPro" id="IPR038103">
    <property type="entry name" value="CDC73_C_sf"/>
</dbReference>
<dbReference type="Proteomes" id="UP000240500">
    <property type="component" value="Chromosome 5"/>
</dbReference>
<name>A0A2P9D724_PLARE</name>
<evidence type="ECO:0000256" key="4">
    <source>
        <dbReference type="ARBA" id="ARBA00023242"/>
    </source>
</evidence>
<dbReference type="PANTHER" id="PTHR12466">
    <property type="entry name" value="CDC73 DOMAIN PROTEIN"/>
    <property type="match status" value="1"/>
</dbReference>
<dbReference type="AlphaFoldDB" id="A0A2P9D724"/>
<evidence type="ECO:0000256" key="1">
    <source>
        <dbReference type="ARBA" id="ARBA00004123"/>
    </source>
</evidence>
<dbReference type="Pfam" id="PF05179">
    <property type="entry name" value="CDC73_C"/>
    <property type="match status" value="1"/>
</dbReference>